<dbReference type="AlphaFoldDB" id="A0A9P1N2E6"/>
<dbReference type="OrthoDB" id="5773714at2759"/>
<evidence type="ECO:0000256" key="1">
    <source>
        <dbReference type="SAM" id="SignalP"/>
    </source>
</evidence>
<feature type="signal peptide" evidence="1">
    <location>
        <begin position="1"/>
        <end position="19"/>
    </location>
</feature>
<protein>
    <recommendedName>
        <fullName evidence="2">DOMON domain-containing protein</fullName>
    </recommendedName>
</protein>
<feature type="domain" description="DOMON" evidence="2">
    <location>
        <begin position="26"/>
        <end position="141"/>
    </location>
</feature>
<organism evidence="3 4">
    <name type="scientific">Caenorhabditis angaria</name>
    <dbReference type="NCBI Taxonomy" id="860376"/>
    <lineage>
        <taxon>Eukaryota</taxon>
        <taxon>Metazoa</taxon>
        <taxon>Ecdysozoa</taxon>
        <taxon>Nematoda</taxon>
        <taxon>Chromadorea</taxon>
        <taxon>Rhabditida</taxon>
        <taxon>Rhabditina</taxon>
        <taxon>Rhabditomorpha</taxon>
        <taxon>Rhabditoidea</taxon>
        <taxon>Rhabditidae</taxon>
        <taxon>Peloderinae</taxon>
        <taxon>Caenorhabditis</taxon>
    </lineage>
</organism>
<dbReference type="Proteomes" id="UP001152747">
    <property type="component" value="Unassembled WGS sequence"/>
</dbReference>
<evidence type="ECO:0000313" key="4">
    <source>
        <dbReference type="Proteomes" id="UP001152747"/>
    </source>
</evidence>
<evidence type="ECO:0000313" key="3">
    <source>
        <dbReference type="EMBL" id="CAI5448523.1"/>
    </source>
</evidence>
<accession>A0A9P1N2E6</accession>
<dbReference type="PANTHER" id="PTHR36516:SF3">
    <property type="entry name" value="DOMON DOMAIN-CONTAINING PROTEIN Y73F4A.2"/>
    <property type="match status" value="1"/>
</dbReference>
<comment type="caution">
    <text evidence="3">The sequence shown here is derived from an EMBL/GenBank/DDBJ whole genome shotgun (WGS) entry which is preliminary data.</text>
</comment>
<reference evidence="3" key="1">
    <citation type="submission" date="2022-11" db="EMBL/GenBank/DDBJ databases">
        <authorList>
            <person name="Kikuchi T."/>
        </authorList>
    </citation>
    <scope>NUCLEOTIDE SEQUENCE</scope>
    <source>
        <strain evidence="3">PS1010</strain>
    </source>
</reference>
<name>A0A9P1N2E6_9PELO</name>
<keyword evidence="1" id="KW-0732">Signal</keyword>
<gene>
    <name evidence="3" type="ORF">CAMP_LOCUS11160</name>
</gene>
<sequence length="169" mass="18863">MNSTISLIFFACFVALASAKTCKYTSGDLNVHWIYANNSIQIQFQNKNLKNDHWTGIGFGNDKNNIPSIIFLLTNNVITTRSVTLGEETAPVFTNTNSSNTNYQLIYSGYFPQDKTINAVLNVSPNFGGQQLTQCQKWNFFKKGKISNGNVEKSDNKPSKKKVCATQCQ</sequence>
<dbReference type="EMBL" id="CANHGI010000004">
    <property type="protein sequence ID" value="CAI5448523.1"/>
    <property type="molecule type" value="Genomic_DNA"/>
</dbReference>
<feature type="chain" id="PRO_5040254348" description="DOMON domain-containing protein" evidence="1">
    <location>
        <begin position="20"/>
        <end position="169"/>
    </location>
</feature>
<proteinExistence type="predicted"/>
<keyword evidence="4" id="KW-1185">Reference proteome</keyword>
<dbReference type="InterPro" id="IPR005018">
    <property type="entry name" value="DOMON_domain"/>
</dbReference>
<dbReference type="Pfam" id="PF03351">
    <property type="entry name" value="DOMON"/>
    <property type="match status" value="1"/>
</dbReference>
<evidence type="ECO:0000259" key="2">
    <source>
        <dbReference type="Pfam" id="PF03351"/>
    </source>
</evidence>
<dbReference type="PANTHER" id="PTHR36516">
    <property type="entry name" value="PROTEIN CBG04168-RELATED"/>
    <property type="match status" value="1"/>
</dbReference>